<evidence type="ECO:0000313" key="1">
    <source>
        <dbReference type="EMBL" id="CAI8010303.1"/>
    </source>
</evidence>
<proteinExistence type="predicted"/>
<dbReference type="Proteomes" id="UP001174909">
    <property type="component" value="Unassembled WGS sequence"/>
</dbReference>
<comment type="caution">
    <text evidence="1">The sequence shown here is derived from an EMBL/GenBank/DDBJ whole genome shotgun (WGS) entry which is preliminary data.</text>
</comment>
<keyword evidence="2" id="KW-1185">Reference proteome</keyword>
<accession>A0AA35RF31</accession>
<feature type="non-terminal residue" evidence="1">
    <location>
        <position position="1"/>
    </location>
</feature>
<reference evidence="1" key="1">
    <citation type="submission" date="2023-03" db="EMBL/GenBank/DDBJ databases">
        <authorList>
            <person name="Steffen K."/>
            <person name="Cardenas P."/>
        </authorList>
    </citation>
    <scope>NUCLEOTIDE SEQUENCE</scope>
</reference>
<dbReference type="EMBL" id="CASHTH010001024">
    <property type="protein sequence ID" value="CAI8010303.1"/>
    <property type="molecule type" value="Genomic_DNA"/>
</dbReference>
<organism evidence="1 2">
    <name type="scientific">Geodia barretti</name>
    <name type="common">Barrett's horny sponge</name>
    <dbReference type="NCBI Taxonomy" id="519541"/>
    <lineage>
        <taxon>Eukaryota</taxon>
        <taxon>Metazoa</taxon>
        <taxon>Porifera</taxon>
        <taxon>Demospongiae</taxon>
        <taxon>Heteroscleromorpha</taxon>
        <taxon>Tetractinellida</taxon>
        <taxon>Astrophorina</taxon>
        <taxon>Geodiidae</taxon>
        <taxon>Geodia</taxon>
    </lineage>
</organism>
<gene>
    <name evidence="1" type="ORF">GBAR_LOCUS6788</name>
</gene>
<name>A0AA35RF31_GEOBA</name>
<evidence type="ECO:0000313" key="2">
    <source>
        <dbReference type="Proteomes" id="UP001174909"/>
    </source>
</evidence>
<dbReference type="AlphaFoldDB" id="A0AA35RF31"/>
<sequence length="65" mass="7256">MSTEDTRRLLCSLAWLRGLGGNGKLLGDVKFLSTHLALIDALMRAYVLAVVKIPHVMRVVRYVCN</sequence>
<protein>
    <submittedName>
        <fullName evidence="1">Uncharacterized protein</fullName>
    </submittedName>
</protein>